<protein>
    <submittedName>
        <fullName evidence="3">Protein FAM217B</fullName>
    </submittedName>
</protein>
<dbReference type="AlphaFoldDB" id="A0A6J3Q025"/>
<reference evidence="3" key="1">
    <citation type="submission" date="2025-08" db="UniProtKB">
        <authorList>
            <consortium name="RefSeq"/>
        </authorList>
    </citation>
    <scope>IDENTIFICATION</scope>
    <source>
        <tissue evidence="3">Spleen</tissue>
    </source>
</reference>
<feature type="compositionally biased region" description="Basic residues" evidence="1">
    <location>
        <begin position="162"/>
        <end position="172"/>
    </location>
</feature>
<feature type="compositionally biased region" description="Polar residues" evidence="1">
    <location>
        <begin position="503"/>
        <end position="516"/>
    </location>
</feature>
<name>A0A6J3Q025_TURTR</name>
<feature type="region of interest" description="Disordered" evidence="1">
    <location>
        <begin position="145"/>
        <end position="218"/>
    </location>
</feature>
<dbReference type="OrthoDB" id="10027339at2759"/>
<proteinExistence type="predicted"/>
<dbReference type="Pfam" id="PF15344">
    <property type="entry name" value="FAM217"/>
    <property type="match status" value="1"/>
</dbReference>
<dbReference type="InterPro" id="IPR029266">
    <property type="entry name" value="FAM217"/>
</dbReference>
<feature type="region of interest" description="Disordered" evidence="1">
    <location>
        <begin position="352"/>
        <end position="408"/>
    </location>
</feature>
<dbReference type="PANTHER" id="PTHR22145">
    <property type="entry name" value="SI:CH211-266K22.6"/>
    <property type="match status" value="1"/>
</dbReference>
<dbReference type="InParanoid" id="A0A6J3Q025"/>
<evidence type="ECO:0000256" key="1">
    <source>
        <dbReference type="SAM" id="MobiDB-lite"/>
    </source>
</evidence>
<evidence type="ECO:0000313" key="2">
    <source>
        <dbReference type="Proteomes" id="UP000245320"/>
    </source>
</evidence>
<dbReference type="PANTHER" id="PTHR22145:SF3">
    <property type="entry name" value="PROTEIN FAM217B"/>
    <property type="match status" value="1"/>
</dbReference>
<dbReference type="CTD" id="63939"/>
<dbReference type="Proteomes" id="UP000245320">
    <property type="component" value="Chromosome 15"/>
</dbReference>
<evidence type="ECO:0000313" key="3">
    <source>
        <dbReference type="RefSeq" id="XP_033695448.1"/>
    </source>
</evidence>
<gene>
    <name evidence="3" type="primary">FAM217B</name>
</gene>
<sequence length="535" mass="59274">MRLPLSKQPLALGTRFWSQNLRLLALFRWEPEPSGKPELVFCVLRDPAGCHLSLIWCRKRHSLGCKACQVKARRWECTRLIGGGSGGKESFPNIRGIKKLLPLLPSSPNRLSKNISSATAKTVHQTLDDDQPCDFFKKGNRVNKSYQKSSNMNAGPSWNKVQRPKNSRKRQSKSQVPHLSSQPKSSLGGCVPQPTEDKLKESISPEGNPKRSPLGYRCRGSSGNKLFLDFQTMKIIKEDAEEDSASDLSDSERIPVPPSPLTPPDLHLRAEEIDAAHFDLHPGQGPTQQPEYSYPDFLPAPCNSWDLRDMAVLLHSERRTEAVPRTGGLLGKYIDRLVQLEWLQIQTVQCEKAKGAKARPPTAPGTSGALKSPGRSKLIANALSRPQQEGPPKSGPSRKKDVHRKEVHPSYYTCEASTKPLDVLNSSRLCSQKQTLDVQTEEKKKKSNKSSKLQRWDLSCGDSGDPKIKSSVNLRLPRQPAVIGDSTDTYKASRAPAHASLKQKGNANNCARATVSSEKKLKTNGVKQNTHKFKS</sequence>
<dbReference type="FunCoup" id="A0A6J3Q025">
    <property type="interactions" value="925"/>
</dbReference>
<dbReference type="GeneID" id="101324786"/>
<feature type="region of interest" description="Disordered" evidence="1">
    <location>
        <begin position="434"/>
        <end position="535"/>
    </location>
</feature>
<keyword evidence="2" id="KW-1185">Reference proteome</keyword>
<feature type="compositionally biased region" description="Polar residues" evidence="1">
    <location>
        <begin position="173"/>
        <end position="185"/>
    </location>
</feature>
<feature type="compositionally biased region" description="Polar residues" evidence="1">
    <location>
        <begin position="145"/>
        <end position="160"/>
    </location>
</feature>
<feature type="region of interest" description="Disordered" evidence="1">
    <location>
        <begin position="240"/>
        <end position="266"/>
    </location>
</feature>
<organism evidence="2 3">
    <name type="scientific">Tursiops truncatus</name>
    <name type="common">Atlantic bottle-nosed dolphin</name>
    <name type="synonym">Delphinus truncatus</name>
    <dbReference type="NCBI Taxonomy" id="9739"/>
    <lineage>
        <taxon>Eukaryota</taxon>
        <taxon>Metazoa</taxon>
        <taxon>Chordata</taxon>
        <taxon>Craniata</taxon>
        <taxon>Vertebrata</taxon>
        <taxon>Euteleostomi</taxon>
        <taxon>Mammalia</taxon>
        <taxon>Eutheria</taxon>
        <taxon>Laurasiatheria</taxon>
        <taxon>Artiodactyla</taxon>
        <taxon>Whippomorpha</taxon>
        <taxon>Cetacea</taxon>
        <taxon>Odontoceti</taxon>
        <taxon>Delphinidae</taxon>
        <taxon>Tursiops</taxon>
    </lineage>
</organism>
<accession>A0A6J3Q025</accession>
<dbReference type="RefSeq" id="XP_033695448.1">
    <property type="nucleotide sequence ID" value="XM_033839557.1"/>
</dbReference>